<accession>A0A1H5W7S1</accession>
<dbReference type="OrthoDB" id="1274772at2"/>
<dbReference type="Gene3D" id="1.10.1200.10">
    <property type="entry name" value="ACP-like"/>
    <property type="match status" value="1"/>
</dbReference>
<dbReference type="RefSeq" id="WP_103913129.1">
    <property type="nucleotide sequence ID" value="NZ_FNUS01000002.1"/>
</dbReference>
<evidence type="ECO:0000259" key="1">
    <source>
        <dbReference type="PROSITE" id="PS50075"/>
    </source>
</evidence>
<sequence>MTKEQFCELLRKELGEESKITPETNFKELSSFGSLTSVLVLQLIENELGTTLNPRSFRTIKTVNDIAEVVAPEVFS</sequence>
<gene>
    <name evidence="2" type="ORF">SAMN05421847_1124</name>
</gene>
<dbReference type="Pfam" id="PF00550">
    <property type="entry name" value="PP-binding"/>
    <property type="match status" value="1"/>
</dbReference>
<evidence type="ECO:0000313" key="2">
    <source>
        <dbReference type="EMBL" id="SEF95460.1"/>
    </source>
</evidence>
<proteinExistence type="predicted"/>
<dbReference type="EMBL" id="FNUS01000002">
    <property type="protein sequence ID" value="SEF95460.1"/>
    <property type="molecule type" value="Genomic_DNA"/>
</dbReference>
<evidence type="ECO:0000313" key="3">
    <source>
        <dbReference type="Proteomes" id="UP000236738"/>
    </source>
</evidence>
<dbReference type="InterPro" id="IPR009081">
    <property type="entry name" value="PP-bd_ACP"/>
</dbReference>
<dbReference type="SUPFAM" id="SSF47336">
    <property type="entry name" value="ACP-like"/>
    <property type="match status" value="1"/>
</dbReference>
<keyword evidence="3" id="KW-1185">Reference proteome</keyword>
<dbReference type="Proteomes" id="UP000236738">
    <property type="component" value="Unassembled WGS sequence"/>
</dbReference>
<feature type="domain" description="Carrier" evidence="1">
    <location>
        <begin position="1"/>
        <end position="74"/>
    </location>
</feature>
<dbReference type="PROSITE" id="PS50075">
    <property type="entry name" value="CARRIER"/>
    <property type="match status" value="1"/>
</dbReference>
<reference evidence="3" key="1">
    <citation type="submission" date="2016-10" db="EMBL/GenBank/DDBJ databases">
        <authorList>
            <person name="Varghese N."/>
            <person name="Submissions S."/>
        </authorList>
    </citation>
    <scope>NUCLEOTIDE SEQUENCE [LARGE SCALE GENOMIC DNA]</scope>
    <source>
        <strain evidence="3">DSM 21580</strain>
    </source>
</reference>
<organism evidence="2 3">
    <name type="scientific">Halpernia humi</name>
    <dbReference type="NCBI Taxonomy" id="493375"/>
    <lineage>
        <taxon>Bacteria</taxon>
        <taxon>Pseudomonadati</taxon>
        <taxon>Bacteroidota</taxon>
        <taxon>Flavobacteriia</taxon>
        <taxon>Flavobacteriales</taxon>
        <taxon>Weeksellaceae</taxon>
        <taxon>Chryseobacterium group</taxon>
        <taxon>Halpernia</taxon>
    </lineage>
</organism>
<protein>
    <submittedName>
        <fullName evidence="2">Acyl carrier protein</fullName>
    </submittedName>
</protein>
<name>A0A1H5W7S1_9FLAO</name>
<dbReference type="InterPro" id="IPR036736">
    <property type="entry name" value="ACP-like_sf"/>
</dbReference>
<dbReference type="AlphaFoldDB" id="A0A1H5W7S1"/>